<dbReference type="CDD" id="cd09276">
    <property type="entry name" value="Rnase_HI_RT_non_LTR"/>
    <property type="match status" value="1"/>
</dbReference>
<dbReference type="AlphaFoldDB" id="A0A0G4PP15"/>
<organism evidence="1 2">
    <name type="scientific">Penicillium camemberti (strain FM 013)</name>
    <dbReference type="NCBI Taxonomy" id="1429867"/>
    <lineage>
        <taxon>Eukaryota</taxon>
        <taxon>Fungi</taxon>
        <taxon>Dikarya</taxon>
        <taxon>Ascomycota</taxon>
        <taxon>Pezizomycotina</taxon>
        <taxon>Eurotiomycetes</taxon>
        <taxon>Eurotiomycetidae</taxon>
        <taxon>Eurotiales</taxon>
        <taxon>Aspergillaceae</taxon>
        <taxon>Penicillium</taxon>
    </lineage>
</organism>
<proteinExistence type="predicted"/>
<keyword evidence="1" id="KW-0808">Transferase</keyword>
<dbReference type="Proteomes" id="UP000053732">
    <property type="component" value="Unassembled WGS sequence"/>
</dbReference>
<dbReference type="SUPFAM" id="SSF53098">
    <property type="entry name" value="Ribonuclease H-like"/>
    <property type="match status" value="1"/>
</dbReference>
<dbReference type="STRING" id="1429867.A0A0G4PP15"/>
<evidence type="ECO:0000313" key="2">
    <source>
        <dbReference type="Proteomes" id="UP000053732"/>
    </source>
</evidence>
<protein>
    <submittedName>
        <fullName evidence="1">Polynucleotidyl transferase, ribonuclease H fold</fullName>
    </submittedName>
</protein>
<reference evidence="1 2" key="1">
    <citation type="journal article" date="2014" name="Nat. Commun.">
        <title>Multiple recent horizontal transfers of a large genomic region in cheese making fungi.</title>
        <authorList>
            <person name="Cheeseman K."/>
            <person name="Ropars J."/>
            <person name="Renault P."/>
            <person name="Dupont J."/>
            <person name="Gouzy J."/>
            <person name="Branca A."/>
            <person name="Abraham A.L."/>
            <person name="Ceppi M."/>
            <person name="Conseiller E."/>
            <person name="Debuchy R."/>
            <person name="Malagnac F."/>
            <person name="Goarin A."/>
            <person name="Silar P."/>
            <person name="Lacoste S."/>
            <person name="Sallet E."/>
            <person name="Bensimon A."/>
            <person name="Giraud T."/>
            <person name="Brygoo Y."/>
        </authorList>
    </citation>
    <scope>NUCLEOTIDE SEQUENCE [LARGE SCALE GENOMIC DNA]</scope>
    <source>
        <strain evidence="2">FM 013</strain>
    </source>
</reference>
<evidence type="ECO:0000313" key="1">
    <source>
        <dbReference type="EMBL" id="CRL28130.1"/>
    </source>
</evidence>
<sequence>MRQLYQAYVTPIVDYADTFAEIKIELDRETARERAETATSTSDIIVYSDASGRKDHLGAAVVALNKNQEVIGSEQVQVGPMNRWSVHMAELIGIFYAISIVFKLAHQRPTDAYRDPTTTTILCDSKSALQSIQNARNRSGQQIVHTILSAATEVQARNIALRLQ</sequence>
<dbReference type="InterPro" id="IPR036397">
    <property type="entry name" value="RNaseH_sf"/>
</dbReference>
<name>A0A0G4PP15_PENC3</name>
<dbReference type="EMBL" id="HG793158">
    <property type="protein sequence ID" value="CRL28130.1"/>
    <property type="molecule type" value="Genomic_DNA"/>
</dbReference>
<accession>A0A0G4PP15</accession>
<keyword evidence="2" id="KW-1185">Reference proteome</keyword>
<dbReference type="GO" id="GO:0016740">
    <property type="term" value="F:transferase activity"/>
    <property type="evidence" value="ECO:0007669"/>
    <property type="project" value="UniProtKB-KW"/>
</dbReference>
<gene>
    <name evidence="1" type="ORF">PCAMFM013_S025g000188</name>
</gene>
<dbReference type="GO" id="GO:0003676">
    <property type="term" value="F:nucleic acid binding"/>
    <property type="evidence" value="ECO:0007669"/>
    <property type="project" value="InterPro"/>
</dbReference>
<dbReference type="Gene3D" id="3.30.420.10">
    <property type="entry name" value="Ribonuclease H-like superfamily/Ribonuclease H"/>
    <property type="match status" value="1"/>
</dbReference>
<dbReference type="InterPro" id="IPR012337">
    <property type="entry name" value="RNaseH-like_sf"/>
</dbReference>